<dbReference type="PROSITE" id="PS50878">
    <property type="entry name" value="RT_POL"/>
    <property type="match status" value="1"/>
</dbReference>
<dbReference type="AlphaFoldDB" id="A0A7D9I0M2"/>
<dbReference type="Pfam" id="PF00078">
    <property type="entry name" value="RVT_1"/>
    <property type="match status" value="1"/>
</dbReference>
<evidence type="ECO:0000313" key="2">
    <source>
        <dbReference type="Proteomes" id="UP001152795"/>
    </source>
</evidence>
<proteinExistence type="predicted"/>
<dbReference type="PANTHER" id="PTHR33332">
    <property type="entry name" value="REVERSE TRANSCRIPTASE DOMAIN-CONTAINING PROTEIN"/>
    <property type="match status" value="1"/>
</dbReference>
<dbReference type="EMBL" id="CACRXK020002550">
    <property type="protein sequence ID" value="CAB3994837.1"/>
    <property type="molecule type" value="Genomic_DNA"/>
</dbReference>
<keyword evidence="2" id="KW-1185">Reference proteome</keyword>
<sequence>MDRKESTAVVLLDLSKAFDSIEHSLLFKKLHSMGVSRKAVDWFKSYLSDRTQSVRIGHILSGTLCVIARTSQGSILGPALFSIYINDLPTTPIKDINVAEIQLTDDLKRIAACCCSNSLLANPEKTKLLLFGTTQMLNHVQDFRVTFLEKELRPISSARDLGMEFDECLSYDEHITHVVSKCTKSLCQINRVKHILDSRTLIVIINALVFSKLYYCSSVWANTSKKSIAKLQTVQNFAARIVTGTRKYDHITPVLQQLNWLPVSYMLQYKDTVMAYKCLKGLAPPYLALRFTSRSQTHGRATRQMDELDIPFYRTAAGQRSFLYRATKLWNDLDNNITDSSSIGVFKKLVREILHKECWNNSK</sequence>
<reference evidence="1" key="1">
    <citation type="submission" date="2020-04" db="EMBL/GenBank/DDBJ databases">
        <authorList>
            <person name="Alioto T."/>
            <person name="Alioto T."/>
            <person name="Gomez Garrido J."/>
        </authorList>
    </citation>
    <scope>NUCLEOTIDE SEQUENCE</scope>
    <source>
        <strain evidence="1">A484AB</strain>
    </source>
</reference>
<protein>
    <submittedName>
        <fullName evidence="1">Uncharacterized protein</fullName>
    </submittedName>
</protein>
<name>A0A7D9I0M2_PARCT</name>
<accession>A0A7D9I0M2</accession>
<evidence type="ECO:0000313" key="1">
    <source>
        <dbReference type="EMBL" id="CAB3994837.1"/>
    </source>
</evidence>
<dbReference type="OrthoDB" id="5953030at2759"/>
<dbReference type="Proteomes" id="UP001152795">
    <property type="component" value="Unassembled WGS sequence"/>
</dbReference>
<dbReference type="InterPro" id="IPR000477">
    <property type="entry name" value="RT_dom"/>
</dbReference>
<organism evidence="1 2">
    <name type="scientific">Paramuricea clavata</name>
    <name type="common">Red gorgonian</name>
    <name type="synonym">Violescent sea-whip</name>
    <dbReference type="NCBI Taxonomy" id="317549"/>
    <lineage>
        <taxon>Eukaryota</taxon>
        <taxon>Metazoa</taxon>
        <taxon>Cnidaria</taxon>
        <taxon>Anthozoa</taxon>
        <taxon>Octocorallia</taxon>
        <taxon>Malacalcyonacea</taxon>
        <taxon>Plexauridae</taxon>
        <taxon>Paramuricea</taxon>
    </lineage>
</organism>
<comment type="caution">
    <text evidence="1">The sequence shown here is derived from an EMBL/GenBank/DDBJ whole genome shotgun (WGS) entry which is preliminary data.</text>
</comment>
<gene>
    <name evidence="1" type="ORF">PACLA_8A054224</name>
</gene>